<keyword evidence="2" id="KW-0813">Transport</keyword>
<name>A0A2H0W5X0_9BACT</name>
<sequence length="604" mass="68524">MKKPGGKGKSAISQTISYSFRLSQMLWREKKVLTLGLIFLFVIVSASPFLQSGARGFLINELIRIAGHDTVTRNLFWAVLFILAAGILQPLANTIQTYILKLFWFFLDEKIDMMVVEKRGELDIASHESPEISDIINKVDENGGYRIKDFVDRLFVILQYLLSAIIASVIIISVKWWLFLILLIGALPSLMVEAKYGNQIWDIWGAKAEIRRKYWDLRSHFSEIPKLTELKLLQNTKKFAAEIRKVFRDFQSDQKKYDRKRTSWQLVSLIFSQASIIFVILWLVANVLSGAMLIGTLTFILATVGELSSSLTDLFVYLGRQHADSLFVTDTFKFLDSKPIITSPVNSVLLDQSSTPQIVFDNITFTYPRAKKPALQNFSLEIKPGEKVAIVGVNGAGKTTLVKLLFRFYDPQVGKITIDGVDLRELDLNSWYQKIGAIFQDYAHYHLLVRDAIAVGRSDAETSVEEIRSAAQFAEAATFIEEWKDKYETMLGKQFSGGIEPSIGQWQKLALARTFYRDPKLWILDEPTSSIDSEAEARIFEQLQTLPEDRSVILISHRFSTVRKADKIVVIKDGTISEIGSHDQLVAQKGDYARLFALQAKGYK</sequence>
<evidence type="ECO:0000256" key="6">
    <source>
        <dbReference type="ARBA" id="ARBA00022840"/>
    </source>
</evidence>
<evidence type="ECO:0008006" key="14">
    <source>
        <dbReference type="Google" id="ProtNLM"/>
    </source>
</evidence>
<evidence type="ECO:0000256" key="3">
    <source>
        <dbReference type="ARBA" id="ARBA00022475"/>
    </source>
</evidence>
<keyword evidence="5" id="KW-0547">Nucleotide-binding</keyword>
<evidence type="ECO:0000256" key="8">
    <source>
        <dbReference type="ARBA" id="ARBA00023136"/>
    </source>
</evidence>
<keyword evidence="6" id="KW-0067">ATP-binding</keyword>
<dbReference type="EMBL" id="PEZW01000021">
    <property type="protein sequence ID" value="PIS07470.1"/>
    <property type="molecule type" value="Genomic_DNA"/>
</dbReference>
<comment type="subcellular location">
    <subcellularLocation>
        <location evidence="1">Cell membrane</location>
        <topology evidence="1">Multi-pass membrane protein</topology>
    </subcellularLocation>
</comment>
<dbReference type="AlphaFoldDB" id="A0A2H0W5X0"/>
<keyword evidence="3" id="KW-1003">Cell membrane</keyword>
<keyword evidence="7 9" id="KW-1133">Transmembrane helix</keyword>
<evidence type="ECO:0000256" key="7">
    <source>
        <dbReference type="ARBA" id="ARBA00022989"/>
    </source>
</evidence>
<organism evidence="12 13">
    <name type="scientific">Candidatus Berkelbacteria bacterium CG10_big_fil_rev_8_21_14_0_10_43_13</name>
    <dbReference type="NCBI Taxonomy" id="1974514"/>
    <lineage>
        <taxon>Bacteria</taxon>
        <taxon>Candidatus Berkelbacteria</taxon>
    </lineage>
</organism>
<dbReference type="PROSITE" id="PS50929">
    <property type="entry name" value="ABC_TM1F"/>
    <property type="match status" value="1"/>
</dbReference>
<dbReference type="SMART" id="SM00382">
    <property type="entry name" value="AAA"/>
    <property type="match status" value="1"/>
</dbReference>
<evidence type="ECO:0000259" key="10">
    <source>
        <dbReference type="PROSITE" id="PS50893"/>
    </source>
</evidence>
<dbReference type="GO" id="GO:0005524">
    <property type="term" value="F:ATP binding"/>
    <property type="evidence" value="ECO:0007669"/>
    <property type="project" value="UniProtKB-KW"/>
</dbReference>
<dbReference type="InterPro" id="IPR003439">
    <property type="entry name" value="ABC_transporter-like_ATP-bd"/>
</dbReference>
<dbReference type="SUPFAM" id="SSF90123">
    <property type="entry name" value="ABC transporter transmembrane region"/>
    <property type="match status" value="1"/>
</dbReference>
<proteinExistence type="predicted"/>
<dbReference type="InterPro" id="IPR003593">
    <property type="entry name" value="AAA+_ATPase"/>
</dbReference>
<dbReference type="Pfam" id="PF00005">
    <property type="entry name" value="ABC_tran"/>
    <property type="match status" value="1"/>
</dbReference>
<dbReference type="PANTHER" id="PTHR43394">
    <property type="entry name" value="ATP-DEPENDENT PERMEASE MDL1, MITOCHONDRIAL"/>
    <property type="match status" value="1"/>
</dbReference>
<evidence type="ECO:0000256" key="1">
    <source>
        <dbReference type="ARBA" id="ARBA00004651"/>
    </source>
</evidence>
<dbReference type="InterPro" id="IPR036640">
    <property type="entry name" value="ABC1_TM_sf"/>
</dbReference>
<gene>
    <name evidence="12" type="ORF">COT78_03270</name>
</gene>
<evidence type="ECO:0000313" key="13">
    <source>
        <dbReference type="Proteomes" id="UP000231382"/>
    </source>
</evidence>
<evidence type="ECO:0000256" key="4">
    <source>
        <dbReference type="ARBA" id="ARBA00022692"/>
    </source>
</evidence>
<feature type="domain" description="ABC transporter" evidence="10">
    <location>
        <begin position="358"/>
        <end position="598"/>
    </location>
</feature>
<dbReference type="InterPro" id="IPR027417">
    <property type="entry name" value="P-loop_NTPase"/>
</dbReference>
<dbReference type="Proteomes" id="UP000231382">
    <property type="component" value="Unassembled WGS sequence"/>
</dbReference>
<protein>
    <recommendedName>
        <fullName evidence="14">ABC transporter ATP-binding protein</fullName>
    </recommendedName>
</protein>
<dbReference type="FunFam" id="3.40.50.300:FF:000221">
    <property type="entry name" value="Multidrug ABC transporter ATP-binding protein"/>
    <property type="match status" value="1"/>
</dbReference>
<dbReference type="GO" id="GO:0016887">
    <property type="term" value="F:ATP hydrolysis activity"/>
    <property type="evidence" value="ECO:0007669"/>
    <property type="project" value="InterPro"/>
</dbReference>
<feature type="transmembrane region" description="Helical" evidence="9">
    <location>
        <begin position="264"/>
        <end position="285"/>
    </location>
</feature>
<dbReference type="GO" id="GO:0005886">
    <property type="term" value="C:plasma membrane"/>
    <property type="evidence" value="ECO:0007669"/>
    <property type="project" value="UniProtKB-SubCell"/>
</dbReference>
<dbReference type="Gene3D" id="3.40.50.300">
    <property type="entry name" value="P-loop containing nucleotide triphosphate hydrolases"/>
    <property type="match status" value="1"/>
</dbReference>
<dbReference type="GO" id="GO:0015421">
    <property type="term" value="F:ABC-type oligopeptide transporter activity"/>
    <property type="evidence" value="ECO:0007669"/>
    <property type="project" value="TreeGrafter"/>
</dbReference>
<dbReference type="PROSITE" id="PS50893">
    <property type="entry name" value="ABC_TRANSPORTER_2"/>
    <property type="match status" value="1"/>
</dbReference>
<evidence type="ECO:0000256" key="9">
    <source>
        <dbReference type="SAM" id="Phobius"/>
    </source>
</evidence>
<keyword evidence="8 9" id="KW-0472">Membrane</keyword>
<feature type="transmembrane region" description="Helical" evidence="9">
    <location>
        <begin position="74"/>
        <end position="92"/>
    </location>
</feature>
<reference evidence="13" key="1">
    <citation type="submission" date="2017-09" db="EMBL/GenBank/DDBJ databases">
        <title>Depth-based differentiation of microbial function through sediment-hosted aquifers and enrichment of novel symbionts in the deep terrestrial subsurface.</title>
        <authorList>
            <person name="Probst A.J."/>
            <person name="Ladd B."/>
            <person name="Jarett J.K."/>
            <person name="Geller-Mcgrath D.E."/>
            <person name="Sieber C.M.K."/>
            <person name="Emerson J.B."/>
            <person name="Anantharaman K."/>
            <person name="Thomas B.C."/>
            <person name="Malmstrom R."/>
            <person name="Stieglmeier M."/>
            <person name="Klingl A."/>
            <person name="Woyke T."/>
            <person name="Ryan C.M."/>
            <person name="Banfield J.F."/>
        </authorList>
    </citation>
    <scope>NUCLEOTIDE SEQUENCE [LARGE SCALE GENOMIC DNA]</scope>
</reference>
<comment type="caution">
    <text evidence="12">The sequence shown here is derived from an EMBL/GenBank/DDBJ whole genome shotgun (WGS) entry which is preliminary data.</text>
</comment>
<keyword evidence="4 9" id="KW-0812">Transmembrane</keyword>
<accession>A0A2H0W5X0</accession>
<evidence type="ECO:0000259" key="11">
    <source>
        <dbReference type="PROSITE" id="PS50929"/>
    </source>
</evidence>
<feature type="domain" description="ABC transmembrane type-1" evidence="11">
    <location>
        <begin position="35"/>
        <end position="315"/>
    </location>
</feature>
<evidence type="ECO:0000256" key="5">
    <source>
        <dbReference type="ARBA" id="ARBA00022741"/>
    </source>
</evidence>
<dbReference type="SUPFAM" id="SSF52540">
    <property type="entry name" value="P-loop containing nucleoside triphosphate hydrolases"/>
    <property type="match status" value="1"/>
</dbReference>
<dbReference type="Gene3D" id="1.20.1560.10">
    <property type="entry name" value="ABC transporter type 1, transmembrane domain"/>
    <property type="match status" value="1"/>
</dbReference>
<dbReference type="PANTHER" id="PTHR43394:SF1">
    <property type="entry name" value="ATP-BINDING CASSETTE SUB-FAMILY B MEMBER 10, MITOCHONDRIAL"/>
    <property type="match status" value="1"/>
</dbReference>
<dbReference type="InterPro" id="IPR011527">
    <property type="entry name" value="ABC1_TM_dom"/>
</dbReference>
<feature type="transmembrane region" description="Helical" evidence="9">
    <location>
        <begin position="32"/>
        <end position="54"/>
    </location>
</feature>
<evidence type="ECO:0000313" key="12">
    <source>
        <dbReference type="EMBL" id="PIS07470.1"/>
    </source>
</evidence>
<dbReference type="InterPro" id="IPR039421">
    <property type="entry name" value="Type_1_exporter"/>
</dbReference>
<evidence type="ECO:0000256" key="2">
    <source>
        <dbReference type="ARBA" id="ARBA00022448"/>
    </source>
</evidence>